<dbReference type="Proteomes" id="UP000749559">
    <property type="component" value="Unassembled WGS sequence"/>
</dbReference>
<dbReference type="GO" id="GO:0007219">
    <property type="term" value="P:Notch signaling pathway"/>
    <property type="evidence" value="ECO:0007669"/>
    <property type="project" value="UniProtKB-KW"/>
</dbReference>
<feature type="disulfide bond" evidence="16">
    <location>
        <begin position="2517"/>
        <end position="2534"/>
    </location>
</feature>
<keyword evidence="9" id="KW-0106">Calcium</keyword>
<feature type="domain" description="Sushi" evidence="21">
    <location>
        <begin position="1082"/>
        <end position="1157"/>
    </location>
</feature>
<feature type="disulfide bond" evidence="17">
    <location>
        <begin position="2057"/>
        <end position="2084"/>
    </location>
</feature>
<feature type="domain" description="Sushi" evidence="21">
    <location>
        <begin position="1471"/>
        <end position="1543"/>
    </location>
</feature>
<keyword evidence="13" id="KW-0472">Membrane</keyword>
<feature type="compositionally biased region" description="Low complexity" evidence="18">
    <location>
        <begin position="666"/>
        <end position="691"/>
    </location>
</feature>
<dbReference type="InterPro" id="IPR036383">
    <property type="entry name" value="TSP1_rpt_sf"/>
</dbReference>
<evidence type="ECO:0000256" key="14">
    <source>
        <dbReference type="ARBA" id="ARBA00023157"/>
    </source>
</evidence>
<dbReference type="PANTHER" id="PTHR19325">
    <property type="entry name" value="COMPLEMENT COMPONENT-RELATED SUSHI DOMAIN-CONTAINING"/>
    <property type="match status" value="1"/>
</dbReference>
<feature type="region of interest" description="Disordered" evidence="18">
    <location>
        <begin position="598"/>
        <end position="691"/>
    </location>
</feature>
<feature type="compositionally biased region" description="Low complexity" evidence="18">
    <location>
        <begin position="478"/>
        <end position="506"/>
    </location>
</feature>
<evidence type="ECO:0000256" key="2">
    <source>
        <dbReference type="ARBA" id="ARBA00022473"/>
    </source>
</evidence>
<comment type="subcellular location">
    <subcellularLocation>
        <location evidence="1">Membrane</location>
        <topology evidence="1">Single-pass type I membrane protein</topology>
    </subcellularLocation>
</comment>
<feature type="domain" description="Sushi" evidence="21">
    <location>
        <begin position="1279"/>
        <end position="1348"/>
    </location>
</feature>
<evidence type="ECO:0000256" key="6">
    <source>
        <dbReference type="ARBA" id="ARBA00022729"/>
    </source>
</evidence>
<protein>
    <submittedName>
        <fullName evidence="23">Uncharacterized protein</fullName>
    </submittedName>
</protein>
<dbReference type="Pfam" id="PF00084">
    <property type="entry name" value="Sushi"/>
    <property type="match status" value="14"/>
</dbReference>
<dbReference type="SMART" id="SM00032">
    <property type="entry name" value="CCP"/>
    <property type="match status" value="18"/>
</dbReference>
<evidence type="ECO:0000256" key="10">
    <source>
        <dbReference type="ARBA" id="ARBA00022843"/>
    </source>
</evidence>
<dbReference type="PROSITE" id="PS50026">
    <property type="entry name" value="EGF_3"/>
    <property type="match status" value="3"/>
</dbReference>
<evidence type="ECO:0000256" key="9">
    <source>
        <dbReference type="ARBA" id="ARBA00022837"/>
    </source>
</evidence>
<feature type="domain" description="VWFD" evidence="22">
    <location>
        <begin position="2089"/>
        <end position="2289"/>
    </location>
</feature>
<dbReference type="Gene3D" id="2.10.70.10">
    <property type="entry name" value="Complement Module, domain 1"/>
    <property type="match status" value="17"/>
</dbReference>
<feature type="disulfide bond" evidence="16">
    <location>
        <begin position="2671"/>
        <end position="2680"/>
    </location>
</feature>
<dbReference type="EMBL" id="CAIIXF020000005">
    <property type="protein sequence ID" value="CAH1783119.1"/>
    <property type="molecule type" value="Genomic_DNA"/>
</dbReference>
<evidence type="ECO:0000313" key="23">
    <source>
        <dbReference type="EMBL" id="CAH1783119.1"/>
    </source>
</evidence>
<feature type="region of interest" description="Disordered" evidence="18">
    <location>
        <begin position="1089"/>
        <end position="1113"/>
    </location>
</feature>
<dbReference type="Pfam" id="PF00008">
    <property type="entry name" value="EGF"/>
    <property type="match status" value="2"/>
</dbReference>
<feature type="domain" description="EGF-like" evidence="20">
    <location>
        <begin position="2639"/>
        <end position="2681"/>
    </location>
</feature>
<dbReference type="InterPro" id="IPR000742">
    <property type="entry name" value="EGF"/>
</dbReference>
<dbReference type="Pfam" id="PF08742">
    <property type="entry name" value="C8"/>
    <property type="match status" value="1"/>
</dbReference>
<dbReference type="SMART" id="SM00216">
    <property type="entry name" value="VWD"/>
    <property type="match status" value="1"/>
</dbReference>
<evidence type="ECO:0000259" key="20">
    <source>
        <dbReference type="PROSITE" id="PS50026"/>
    </source>
</evidence>
<dbReference type="GO" id="GO:0030154">
    <property type="term" value="P:cell differentiation"/>
    <property type="evidence" value="ECO:0007669"/>
    <property type="project" value="UniProtKB-KW"/>
</dbReference>
<dbReference type="InterPro" id="IPR000884">
    <property type="entry name" value="TSP1_rpt"/>
</dbReference>
<feature type="domain" description="Sushi" evidence="21">
    <location>
        <begin position="1349"/>
        <end position="1408"/>
    </location>
</feature>
<dbReference type="PANTHER" id="PTHR19325:SF560">
    <property type="entry name" value="SUSHI, VON WILLEBRAND FACTOR TYPE A, EGF AND PENTRAXIN DOMAIN-CONTAINING PROTEIN 1"/>
    <property type="match status" value="1"/>
</dbReference>
<reference evidence="23" key="1">
    <citation type="submission" date="2022-03" db="EMBL/GenBank/DDBJ databases">
        <authorList>
            <person name="Martin C."/>
        </authorList>
    </citation>
    <scope>NUCLEOTIDE SEQUENCE</scope>
</reference>
<dbReference type="PROSITE" id="PS50923">
    <property type="entry name" value="SUSHI"/>
    <property type="match status" value="16"/>
</dbReference>
<dbReference type="Gene3D" id="2.10.25.10">
    <property type="entry name" value="Laminin"/>
    <property type="match status" value="4"/>
</dbReference>
<evidence type="ECO:0000259" key="21">
    <source>
        <dbReference type="PROSITE" id="PS50923"/>
    </source>
</evidence>
<feature type="domain" description="Sushi" evidence="21">
    <location>
        <begin position="1889"/>
        <end position="1952"/>
    </location>
</feature>
<dbReference type="SMART" id="SM00181">
    <property type="entry name" value="EGF"/>
    <property type="match status" value="5"/>
</dbReference>
<dbReference type="CDD" id="cd22823">
    <property type="entry name" value="Gal_Rha_Lectin"/>
    <property type="match status" value="1"/>
</dbReference>
<dbReference type="Pfam" id="PF00090">
    <property type="entry name" value="TSP_1"/>
    <property type="match status" value="1"/>
</dbReference>
<keyword evidence="7" id="KW-0677">Repeat</keyword>
<evidence type="ECO:0000256" key="15">
    <source>
        <dbReference type="ARBA" id="ARBA00023180"/>
    </source>
</evidence>
<feature type="domain" description="Sushi" evidence="21">
    <location>
        <begin position="1158"/>
        <end position="1217"/>
    </location>
</feature>
<feature type="region of interest" description="Disordered" evidence="18">
    <location>
        <begin position="360"/>
        <end position="382"/>
    </location>
</feature>
<evidence type="ECO:0000256" key="1">
    <source>
        <dbReference type="ARBA" id="ARBA00004479"/>
    </source>
</evidence>
<dbReference type="Pfam" id="PF12714">
    <property type="entry name" value="TILa"/>
    <property type="match status" value="1"/>
</dbReference>
<evidence type="ECO:0000256" key="8">
    <source>
        <dbReference type="ARBA" id="ARBA00022782"/>
    </source>
</evidence>
<feature type="region of interest" description="Disordered" evidence="18">
    <location>
        <begin position="246"/>
        <end position="270"/>
    </location>
</feature>
<evidence type="ECO:0000256" key="13">
    <source>
        <dbReference type="ARBA" id="ARBA00023136"/>
    </source>
</evidence>
<feature type="region of interest" description="Disordered" evidence="18">
    <location>
        <begin position="437"/>
        <end position="546"/>
    </location>
</feature>
<feature type="domain" description="Sushi" evidence="21">
    <location>
        <begin position="1218"/>
        <end position="1278"/>
    </location>
</feature>
<keyword evidence="5" id="KW-0812">Transmembrane</keyword>
<feature type="chain" id="PRO_5035730315" evidence="19">
    <location>
        <begin position="19"/>
        <end position="2886"/>
    </location>
</feature>
<dbReference type="SUPFAM" id="SSF57567">
    <property type="entry name" value="Serine protease inhibitors"/>
    <property type="match status" value="1"/>
</dbReference>
<keyword evidence="10" id="KW-0832">Ubl conjugation</keyword>
<feature type="compositionally biased region" description="Low complexity" evidence="18">
    <location>
        <begin position="516"/>
        <end position="529"/>
    </location>
</feature>
<dbReference type="OrthoDB" id="6127264at2759"/>
<keyword evidence="3 16" id="KW-0245">EGF-like domain</keyword>
<dbReference type="PROSITE" id="PS00022">
    <property type="entry name" value="EGF_1"/>
    <property type="match status" value="3"/>
</dbReference>
<dbReference type="CDD" id="cd00054">
    <property type="entry name" value="EGF_CA"/>
    <property type="match status" value="1"/>
</dbReference>
<feature type="domain" description="Sushi" evidence="21">
    <location>
        <begin position="806"/>
        <end position="879"/>
    </location>
</feature>
<evidence type="ECO:0000256" key="19">
    <source>
        <dbReference type="SAM" id="SignalP"/>
    </source>
</evidence>
<evidence type="ECO:0000313" key="24">
    <source>
        <dbReference type="Proteomes" id="UP000749559"/>
    </source>
</evidence>
<evidence type="ECO:0000256" key="17">
    <source>
        <dbReference type="PROSITE-ProRule" id="PRU00302"/>
    </source>
</evidence>
<evidence type="ECO:0000256" key="16">
    <source>
        <dbReference type="PROSITE-ProRule" id="PRU00076"/>
    </source>
</evidence>
<evidence type="ECO:0000256" key="12">
    <source>
        <dbReference type="ARBA" id="ARBA00022989"/>
    </source>
</evidence>
<keyword evidence="6 19" id="KW-0732">Signal</keyword>
<dbReference type="PROSITE" id="PS01186">
    <property type="entry name" value="EGF_2"/>
    <property type="match status" value="2"/>
</dbReference>
<feature type="domain" description="Sushi" evidence="21">
    <location>
        <begin position="1596"/>
        <end position="1661"/>
    </location>
</feature>
<dbReference type="CDD" id="cd19941">
    <property type="entry name" value="TIL"/>
    <property type="match status" value="1"/>
</dbReference>
<dbReference type="SUPFAM" id="SSF82895">
    <property type="entry name" value="TSP-1 type 1 repeat"/>
    <property type="match status" value="1"/>
</dbReference>
<comment type="caution">
    <text evidence="16">Lacks conserved residue(s) required for the propagation of feature annotation.</text>
</comment>
<feature type="domain" description="EGF-like" evidence="20">
    <location>
        <begin position="2603"/>
        <end position="2637"/>
    </location>
</feature>
<evidence type="ECO:0000256" key="18">
    <source>
        <dbReference type="SAM" id="MobiDB-lite"/>
    </source>
</evidence>
<dbReference type="Gene3D" id="2.20.100.10">
    <property type="entry name" value="Thrombospondin type-1 (TSP1) repeat"/>
    <property type="match status" value="1"/>
</dbReference>
<sequence>MRFFTLLCGLMCCYTVLASATSVLLDAEIVDNAMDDLLEDIRFKRGAKDRKGKKDKQGAGVLPTANMCFTCSNTNNPIDCHTQKKCNPKNDKNPEICSLTFTIDNNNDTVTYQEFGCQSAKKCKQGADTIRCSVNNKVKPPVTICSGCCTGDLCNRKAKFQPDDKMYGPEMPVGECYRKGKRGTGECVTRAQAECLNGKWCPGGSGLYHLRKTSIIPCDICPGDLVPDDADNIIQAAGTNVFLVGSSSKSSSKRKSGSSGSRKSSSRESRPEIIPRFYGNCGQWSSWNSCDVLKCTNKRYRKCPKACDGNEFTSRRWRGQYGAKSRQRYYKKSGSGSSRRKRTATAPWWYATQWIRRKSSESERRDSSAGSRESSSSRRSSGWQSSAEHECFYTQSQSRRCPTGCTGPTPTEWSRWGPCDTIDCKSRRVRYFPKLCDDPRLRDRSPASSPESDFTNDKDSEEDCDRSGRGSSKGYGSGSSKYKSKCSKSGSGSSKRSGSGSGSSKTKSSKSKSSKSKSSSGSSAASASSEEIRSRPDFNLPSGYRAPPYVCWDRELDTRDCSPGSCRPPPCEGWGQWSRCSSTTCERQRRQRCPINCQFGGSPDGNLPGDIIKPIPPFANRYPDESRFDITSEEEAISSSERNSRSSRKSSKSSGSSSKKDRSSSMRKGSSKSSGSGSSGSSQNKDSSGNSARARYFFNNRLRQLRWPVAVDNKFDGIDDRDFERGTPTSPRQCWSIRIETESCTDKCIGNGFSNWVAISQCSASCGGGKRRERRTCSNPTDGPRQCQATEERLVACNTNPCIIERKCPYRMPPLNGRFSGGSSQPDSQNEYSVGNFVRFECNPCYTIATMPGSSTPMADSALCREDGSWSNPVPRCDPLRCTPIPAPANGQRNPRFGNNECNDIVDYSCNPGFEEQGTRVRRIQCIQVGNGAEWDKDPLTCGAKCNMRMPPINGRVDDANSDQADNQQQFSPGDVVIYECNPCYKIRTVGSQPEFIVKRTECQEGGRWDKPVPTCEPLQCPIVPVGEGVIQLGSNNNCGESISYRCEQGYIPSGGQQTVTCTPRGNLPPSWSGTPLTCTRPECPNPMPFAPENGRREPVGTRPGQTSPEPYTPGDRIYYDCDRCYNIRDANGNSDKKFILCENTKQWDDPVPTCERVTCQPPPQRPRNGGIQNPSGDCGSTTTYTCNECYRPVGQTRRTCGPDGNFVPQAEPTCQLQQCQRVQSLANGRIVFQNTDCGGQIQFLCNDGFTLIGSERLECEDDGRNVKWSGSVPTCSAPQCPEPMPFVPTNGRRAGNFNPPYDVRDRIVYACNDCYEIDREDRLGRKDPDIECQNDGTWDDPVPGCKRKECLPAPSAPANGNVSPSNAECGRSVTYTCNECYRLAGGSPTRECTNNGWSPLRQPTCRVITCPTPPAPQNGRIVRQTVNCGQEIEFACFNGFDLVGSKTLTCRDTGGPIGEWDGDVPECQAGVCEEPMPFAPVNGRRDNRPGKTDDPPYTPFEKISYECNSCYTIARNRFNIVDKDIMCLTGLEWDGPVPTCEKKVCDDIFPPTNGEITKRDIECGGETVYGCDSCYRLTGANPRQCTDNGWATPPPQCQQLFCRVLRPPTNGRITGLTSCGSEVEFTCNDGFTLVGRQSLRCTPTGSGEVDWNGQPPTCQSSGCPIPMNSPPVNGAVVQRPNSGPPYSVGQVFKFECNECFRIARNRFGQRIDQIRCQANGEWDNPAPTCEQLRCEDIRFIQNGIVTEIDRLCRTNTSPDKQGKAFYECEIVDGVQYVLQPNRPNVCTEGPNKIADWDRKRECVPRLTDLECTPPANSPPVNGRFVSGRPQSSYAVGIILRYGCNACYRIFASGRNDRDDDIACQEVIKPGEVLKTADWDSPTPVCNRLRCSAITAPTSGRRIPFSGSEQCGDEIRFECNDGFNPEGVDRIRCTQTGPFKAEWDNKPLICKKVEIKFCEAPLPFAPQNGRRVAGSASQPYEPGDVIRYACNRCYKLSSSGPLGGGGIDDDIECLNSGEWDGVVPACEKLQCSAVTPPENGFIVSADRECGGKTRFACKEGYTLSGDAEITCTESGNYDNNPPTCSMEFGICRASGDPHYKTFDGAAIHFQCACLYLLSGSKPGPWNQWKILVQNEYLKGNFIGSWTRYVEIQYNNLEIRLLQGALGKSKDPVNSFDDPVAGGFNVQVDGLRVEPSTRLQNGDIDIYLKGLFVCVEIKPLNLKVKWDGSARALVVLGNFWRNKVEGICQNFNGDPSDDLTLRNGQSVAGQDNPGTQIGNSYQVNSQDECKACDLDDIPTCIDQDTVFRKCSILGDITGVFGQCIRALSDADKQYYLESCQMDLCVDPSVFCDILEDFGAFCASESGTVRGWRSQTNCPFPSCPFPSEYKEDGLSCQNSCVEPNAEDSCPPGEAPVEGCFCPPFFVLSGTDCVPFPFGCGCTDENGIFRPRGSRWLNDDCTIMNMCLGTGSVNTRPWQCRNGQLCTLVDGANQCTCPAGFTKAIDGSCTPNDICKTRPCLNGGTCIPDGSEAGFACRCPTNNPGKRCEGTNGGWCPGLQAVFCDPCAESSTNLFVRTCLCKRPVSPGLPCSGDFVYEEPCTGICRPCFPNPCENGGTCIENGKLFQCRCPSGFSGPRCRRTQSQCSSAPCKNGGSCSETVDPLTGRPDFFCSCVNPFTGKDCSENPCKGFDCVKNQGACVINNGVAFCQCFLNQYGQRYYGRLCESINGGYCPPRLGQCDATCGGGNIPIIKECNCPKPVGSGQICPNGQQEIRTFPCNNQPCPIIQCGDGDAMLICPTGTAIDVMFVEYGKGVDDLCGRIQRGCSARDALNTLNKYCNLDKGAQSCSVPLRGRDEIFYPDGVPRGCEQGRRRLVIRYHCTSNFRPGK</sequence>
<keyword evidence="12" id="KW-1133">Transmembrane helix</keyword>
<dbReference type="Pfam" id="PF00094">
    <property type="entry name" value="VWD"/>
    <property type="match status" value="1"/>
</dbReference>
<dbReference type="SUPFAM" id="SSF57196">
    <property type="entry name" value="EGF/Laminin"/>
    <property type="match status" value="3"/>
</dbReference>
<feature type="compositionally biased region" description="Low complexity" evidence="18">
    <location>
        <begin position="368"/>
        <end position="382"/>
    </location>
</feature>
<evidence type="ECO:0000256" key="4">
    <source>
        <dbReference type="ARBA" id="ARBA00022659"/>
    </source>
</evidence>
<keyword evidence="2" id="KW-0217">Developmental protein</keyword>
<dbReference type="SMART" id="SM00832">
    <property type="entry name" value="C8"/>
    <property type="match status" value="1"/>
</dbReference>
<feature type="domain" description="Sushi" evidence="21">
    <location>
        <begin position="944"/>
        <end position="1018"/>
    </location>
</feature>
<feature type="disulfide bond" evidence="16">
    <location>
        <begin position="2627"/>
        <end position="2636"/>
    </location>
</feature>
<keyword evidence="15" id="KW-0325">Glycoprotein</keyword>
<dbReference type="InterPro" id="IPR050350">
    <property type="entry name" value="Compl-Cell_Adhes-Reg"/>
</dbReference>
<dbReference type="PROSITE" id="PS50092">
    <property type="entry name" value="TSP1"/>
    <property type="match status" value="1"/>
</dbReference>
<evidence type="ECO:0000256" key="5">
    <source>
        <dbReference type="ARBA" id="ARBA00022692"/>
    </source>
</evidence>
<comment type="caution">
    <text evidence="23">The sequence shown here is derived from an EMBL/GenBank/DDBJ whole genome shotgun (WGS) entry which is preliminary data.</text>
</comment>
<feature type="domain" description="Sushi" evidence="21">
    <location>
        <begin position="1409"/>
        <end position="1470"/>
    </location>
</feature>
<feature type="domain" description="Sushi" evidence="21">
    <location>
        <begin position="1019"/>
        <end position="1081"/>
    </location>
</feature>
<feature type="domain" description="Sushi" evidence="21">
    <location>
        <begin position="1662"/>
        <end position="1732"/>
    </location>
</feature>
<gene>
    <name evidence="23" type="ORF">OFUS_LOCUS9486</name>
</gene>
<keyword evidence="11" id="KW-0914">Notch signaling pathway</keyword>
<dbReference type="GO" id="GO:0016020">
    <property type="term" value="C:membrane"/>
    <property type="evidence" value="ECO:0007669"/>
    <property type="project" value="UniProtKB-SubCell"/>
</dbReference>
<dbReference type="InterPro" id="IPR036084">
    <property type="entry name" value="Ser_inhib-like_sf"/>
</dbReference>
<feature type="signal peptide" evidence="19">
    <location>
        <begin position="1"/>
        <end position="18"/>
    </location>
</feature>
<feature type="disulfide bond" evidence="16">
    <location>
        <begin position="2536"/>
        <end position="2545"/>
    </location>
</feature>
<keyword evidence="14 16" id="KW-1015">Disulfide bond</keyword>
<feature type="domain" description="Sushi" evidence="21">
    <location>
        <begin position="1956"/>
        <end position="2028"/>
    </location>
</feature>
<keyword evidence="24" id="KW-1185">Reference proteome</keyword>
<dbReference type="InterPro" id="IPR035976">
    <property type="entry name" value="Sushi/SCR/CCP_sf"/>
</dbReference>
<dbReference type="InterPro" id="IPR014853">
    <property type="entry name" value="VWF/SSPO/ZAN-like_Cys-rich_dom"/>
</dbReference>
<dbReference type="SMART" id="SM00209">
    <property type="entry name" value="TSP1"/>
    <property type="match status" value="2"/>
</dbReference>
<feature type="domain" description="EGF-like" evidence="20">
    <location>
        <begin position="2508"/>
        <end position="2546"/>
    </location>
</feature>
<evidence type="ECO:0000259" key="22">
    <source>
        <dbReference type="PROSITE" id="PS51233"/>
    </source>
</evidence>
<feature type="domain" description="Sushi" evidence="21">
    <location>
        <begin position="1810"/>
        <end position="1888"/>
    </location>
</feature>
<dbReference type="PROSITE" id="PS51233">
    <property type="entry name" value="VWFD"/>
    <property type="match status" value="1"/>
</dbReference>
<proteinExistence type="predicted"/>
<evidence type="ECO:0000256" key="11">
    <source>
        <dbReference type="ARBA" id="ARBA00022976"/>
    </source>
</evidence>
<dbReference type="InterPro" id="IPR001846">
    <property type="entry name" value="VWF_type-D"/>
</dbReference>
<organism evidence="23 24">
    <name type="scientific">Owenia fusiformis</name>
    <name type="common">Polychaete worm</name>
    <dbReference type="NCBI Taxonomy" id="6347"/>
    <lineage>
        <taxon>Eukaryota</taxon>
        <taxon>Metazoa</taxon>
        <taxon>Spiralia</taxon>
        <taxon>Lophotrochozoa</taxon>
        <taxon>Annelida</taxon>
        <taxon>Polychaeta</taxon>
        <taxon>Sedentaria</taxon>
        <taxon>Canalipalpata</taxon>
        <taxon>Sabellida</taxon>
        <taxon>Oweniida</taxon>
        <taxon>Oweniidae</taxon>
        <taxon>Owenia</taxon>
    </lineage>
</organism>
<name>A0A8S4NP96_OWEFU</name>
<dbReference type="InterPro" id="IPR000436">
    <property type="entry name" value="Sushi_SCR_CCP_dom"/>
</dbReference>
<dbReference type="InterPro" id="IPR025615">
    <property type="entry name" value="TILa_dom"/>
</dbReference>
<keyword evidence="8" id="KW-0221">Differentiation</keyword>
<evidence type="ECO:0000256" key="7">
    <source>
        <dbReference type="ARBA" id="ARBA00022737"/>
    </source>
</evidence>
<dbReference type="SUPFAM" id="SSF57535">
    <property type="entry name" value="Complement control module/SCR domain"/>
    <property type="match status" value="17"/>
</dbReference>
<accession>A0A8S4NP96</accession>
<dbReference type="FunFam" id="2.10.25.10:FF:000368">
    <property type="entry name" value="Delta-like 3 (Drosophila), isoform CRA_b"/>
    <property type="match status" value="1"/>
</dbReference>
<dbReference type="CDD" id="cd00033">
    <property type="entry name" value="CCP"/>
    <property type="match status" value="14"/>
</dbReference>
<evidence type="ECO:0000256" key="3">
    <source>
        <dbReference type="ARBA" id="ARBA00022536"/>
    </source>
</evidence>
<feature type="domain" description="Sushi" evidence="21">
    <location>
        <begin position="2029"/>
        <end position="2086"/>
    </location>
</feature>
<keyword evidence="4 17" id="KW-0768">Sushi</keyword>